<feature type="non-terminal residue" evidence="2">
    <location>
        <position position="1"/>
    </location>
</feature>
<dbReference type="Proteomes" id="UP000799772">
    <property type="component" value="Unassembled WGS sequence"/>
</dbReference>
<dbReference type="InterPro" id="IPR003032">
    <property type="entry name" value="Ryanodine_rcpt"/>
</dbReference>
<dbReference type="AlphaFoldDB" id="A0A9P4II87"/>
<proteinExistence type="predicted"/>
<dbReference type="EMBL" id="ML978125">
    <property type="protein sequence ID" value="KAF2099788.1"/>
    <property type="molecule type" value="Genomic_DNA"/>
</dbReference>
<reference evidence="2" key="1">
    <citation type="journal article" date="2020" name="Stud. Mycol.">
        <title>101 Dothideomycetes genomes: a test case for predicting lifestyles and emergence of pathogens.</title>
        <authorList>
            <person name="Haridas S."/>
            <person name="Albert R."/>
            <person name="Binder M."/>
            <person name="Bloem J."/>
            <person name="Labutti K."/>
            <person name="Salamov A."/>
            <person name="Andreopoulos B."/>
            <person name="Baker S."/>
            <person name="Barry K."/>
            <person name="Bills G."/>
            <person name="Bluhm B."/>
            <person name="Cannon C."/>
            <person name="Castanera R."/>
            <person name="Culley D."/>
            <person name="Daum C."/>
            <person name="Ezra D."/>
            <person name="Gonzalez J."/>
            <person name="Henrissat B."/>
            <person name="Kuo A."/>
            <person name="Liang C."/>
            <person name="Lipzen A."/>
            <person name="Lutzoni F."/>
            <person name="Magnuson J."/>
            <person name="Mondo S."/>
            <person name="Nolan M."/>
            <person name="Ohm R."/>
            <person name="Pangilinan J."/>
            <person name="Park H.-J."/>
            <person name="Ramirez L."/>
            <person name="Alfaro M."/>
            <person name="Sun H."/>
            <person name="Tritt A."/>
            <person name="Yoshinaga Y."/>
            <person name="Zwiers L.-H."/>
            <person name="Turgeon B."/>
            <person name="Goodwin S."/>
            <person name="Spatafora J."/>
            <person name="Crous P."/>
            <person name="Grigoriev I."/>
        </authorList>
    </citation>
    <scope>NUCLEOTIDE SEQUENCE</scope>
    <source>
        <strain evidence="2">CBS 133067</strain>
    </source>
</reference>
<protein>
    <recommendedName>
        <fullName evidence="1">Ryanodine receptor Ryr domain-containing protein</fullName>
    </recommendedName>
</protein>
<dbReference type="Gene3D" id="6.20.350.10">
    <property type="match status" value="1"/>
</dbReference>
<sequence>VYVFQDGENHFAYEGTEAVSHLLEPHWPSYFIYHMSRPLCEGQVWEQVRPKKLSNVKNALDPERLIVIVKADDLRAEGIELSYGSSWERTCEDFVRNLGAIGKLVTLVTCPHLIVVFGCDGVIYHRGLDVLKPILFFDPLRTEGEFYRQNVNYVPGVMEAFVAGFATLLVQSDEAKYENCIADGFRTARRLARNGMSPHEYHRSIYDTSVIMEHTMDNEDTLIRFEIPSDDIGKGEHNWSLLDFVIADSVEVARQIVLDGTSKINVPIARFNQFVLFDRKEIELFHTLKTCVEEYLAVPQTQPPSMAMFGPRGSGKAFAALQIVETAAAGRKVRQLIFDLSEFKRLEDLVAAFHQIRDCTLEGYIALAYFRNFDIQFGGSLFGWLPHLLPAMASGRFFDGVVSRPIGRALLFFGASATRSFAVFQRHADATQSQGTARTVREFIGCLQGFVDMVGFNRTGIGDRQFPFRRAVVLRTLLEEREPKLKSGDRINIDESVLSGLLLVSEYLQGIRSLKAILSMSRLNNAKYFSRSALPSETQLQLHVEYREFTRAMSGRFLPSEVREMLAERLHNAYINHIRTREQAKPGNESKTLDQIDAENWLTPWDRLIEVFKDSNRDHADAIPSTIRLISCFLAEKKEGRIPVTEFTNEEIEVMAIHEKDRWNSERLQRQWKTGPRSGKDKTTPYLVPWKDLDESTKEIDRAMVRSYPSILPQNYAIYRMG</sequence>
<accession>A0A9P4II87</accession>
<dbReference type="OrthoDB" id="5305673at2759"/>
<comment type="caution">
    <text evidence="2">The sequence shown here is derived from an EMBL/GenBank/DDBJ whole genome shotgun (WGS) entry which is preliminary data.</text>
</comment>
<keyword evidence="3" id="KW-1185">Reference proteome</keyword>
<name>A0A9P4II87_9PEZI</name>
<gene>
    <name evidence="2" type="ORF">NA57DRAFT_14346</name>
</gene>
<organism evidence="2 3">
    <name type="scientific">Rhizodiscina lignyota</name>
    <dbReference type="NCBI Taxonomy" id="1504668"/>
    <lineage>
        <taxon>Eukaryota</taxon>
        <taxon>Fungi</taxon>
        <taxon>Dikarya</taxon>
        <taxon>Ascomycota</taxon>
        <taxon>Pezizomycotina</taxon>
        <taxon>Dothideomycetes</taxon>
        <taxon>Pleosporomycetidae</taxon>
        <taxon>Aulographales</taxon>
        <taxon>Rhizodiscinaceae</taxon>
        <taxon>Rhizodiscina</taxon>
    </lineage>
</organism>
<evidence type="ECO:0000313" key="2">
    <source>
        <dbReference type="EMBL" id="KAF2099788.1"/>
    </source>
</evidence>
<feature type="non-terminal residue" evidence="2">
    <location>
        <position position="722"/>
    </location>
</feature>
<feature type="domain" description="Ryanodine receptor Ryr" evidence="1">
    <location>
        <begin position="645"/>
        <end position="707"/>
    </location>
</feature>
<dbReference type="Pfam" id="PF02026">
    <property type="entry name" value="RyR"/>
    <property type="match status" value="1"/>
</dbReference>
<evidence type="ECO:0000259" key="1">
    <source>
        <dbReference type="Pfam" id="PF02026"/>
    </source>
</evidence>
<evidence type="ECO:0000313" key="3">
    <source>
        <dbReference type="Proteomes" id="UP000799772"/>
    </source>
</evidence>